<dbReference type="InterPro" id="IPR036239">
    <property type="entry name" value="PrenylTrfase-like_sf"/>
</dbReference>
<accession>A0ABR3VW47</accession>
<dbReference type="EC" id="4.3.2.9" evidence="1"/>
<dbReference type="Pfam" id="PF11468">
    <property type="entry name" value="PTase_Orf2"/>
    <property type="match status" value="1"/>
</dbReference>
<evidence type="ECO:0000256" key="2">
    <source>
        <dbReference type="ARBA" id="ARBA00023239"/>
    </source>
</evidence>
<evidence type="ECO:0000256" key="1">
    <source>
        <dbReference type="ARBA" id="ARBA00012346"/>
    </source>
</evidence>
<gene>
    <name evidence="3" type="ORF">Daus18300_014199</name>
</gene>
<dbReference type="Gene3D" id="3.10.490.10">
    <property type="entry name" value="Gamma-glutamyl cyclotransferase-like"/>
    <property type="match status" value="1"/>
</dbReference>
<dbReference type="EMBL" id="JAWRVE010000262">
    <property type="protein sequence ID" value="KAL1846608.1"/>
    <property type="molecule type" value="Genomic_DNA"/>
</dbReference>
<reference evidence="3 4" key="1">
    <citation type="journal article" date="2024" name="IMA Fungus">
        <title>IMA Genome - F19 : A genome assembly and annotation guide to empower mycologists, including annotated draft genome sequences of Ceratocystis pirilliformis, Diaporthe australafricana, Fusarium ophioides, Paecilomyces lecythidis, and Sporothrix stenoceras.</title>
        <authorList>
            <person name="Aylward J."/>
            <person name="Wilson A.M."/>
            <person name="Visagie C.M."/>
            <person name="Spraker J."/>
            <person name="Barnes I."/>
            <person name="Buitendag C."/>
            <person name="Ceriani C."/>
            <person name="Del Mar Angel L."/>
            <person name="du Plessis D."/>
            <person name="Fuchs T."/>
            <person name="Gasser K."/>
            <person name="Kramer D."/>
            <person name="Li W."/>
            <person name="Munsamy K."/>
            <person name="Piso A."/>
            <person name="Price J.L."/>
            <person name="Sonnekus B."/>
            <person name="Thomas C."/>
            <person name="van der Nest A."/>
            <person name="van Dijk A."/>
            <person name="van Heerden A."/>
            <person name="van Vuuren N."/>
            <person name="Yilmaz N."/>
            <person name="Duong T.A."/>
            <person name="van der Merwe N.A."/>
            <person name="Wingfield M.J."/>
            <person name="Wingfield B.D."/>
        </authorList>
    </citation>
    <scope>NUCLEOTIDE SEQUENCE [LARGE SCALE GENOMIC DNA]</scope>
    <source>
        <strain evidence="3 4">CMW 18300</strain>
    </source>
</reference>
<keyword evidence="2" id="KW-0456">Lyase</keyword>
<dbReference type="InterPro" id="IPR017939">
    <property type="entry name" value="G-Glutamylcylcotransferase"/>
</dbReference>
<dbReference type="Proteomes" id="UP001583177">
    <property type="component" value="Unassembled WGS sequence"/>
</dbReference>
<name>A0ABR3VW47_9PEZI</name>
<dbReference type="PANTHER" id="PTHR12935">
    <property type="entry name" value="GAMMA-GLUTAMYLCYCLOTRANSFERASE"/>
    <property type="match status" value="1"/>
</dbReference>
<dbReference type="PANTHER" id="PTHR12935:SF0">
    <property type="entry name" value="GAMMA-GLUTAMYLCYCLOTRANSFERASE"/>
    <property type="match status" value="1"/>
</dbReference>
<keyword evidence="4" id="KW-1185">Reference proteome</keyword>
<organism evidence="3 4">
    <name type="scientific">Diaporthe australafricana</name>
    <dbReference type="NCBI Taxonomy" id="127596"/>
    <lineage>
        <taxon>Eukaryota</taxon>
        <taxon>Fungi</taxon>
        <taxon>Dikarya</taxon>
        <taxon>Ascomycota</taxon>
        <taxon>Pezizomycotina</taxon>
        <taxon>Sordariomycetes</taxon>
        <taxon>Sordariomycetidae</taxon>
        <taxon>Diaporthales</taxon>
        <taxon>Diaporthaceae</taxon>
        <taxon>Diaporthe</taxon>
    </lineage>
</organism>
<dbReference type="InterPro" id="IPR020965">
    <property type="entry name" value="Prenyltransferase_CloQ"/>
</dbReference>
<evidence type="ECO:0000313" key="4">
    <source>
        <dbReference type="Proteomes" id="UP001583177"/>
    </source>
</evidence>
<comment type="caution">
    <text evidence="3">The sequence shown here is derived from an EMBL/GenBank/DDBJ whole genome shotgun (WGS) entry which is preliminary data.</text>
</comment>
<evidence type="ECO:0000313" key="3">
    <source>
        <dbReference type="EMBL" id="KAL1846608.1"/>
    </source>
</evidence>
<dbReference type="SUPFAM" id="SSF143492">
    <property type="entry name" value="Prenyltransferase-like"/>
    <property type="match status" value="1"/>
</dbReference>
<proteinExistence type="predicted"/>
<protein>
    <recommendedName>
        <fullName evidence="1">gamma-glutamylcyclotransferase</fullName>
        <ecNumber evidence="1">4.3.2.9</ecNumber>
    </recommendedName>
</protein>
<sequence>MLVLRTLPAPDADIWYLAYGSNLSTKKFIHDRGINPISSVSVTVLGWTLSMDSAGVPYSEPAFASILPIHTSGSEKVVQLIGTAYQLSPEMYKKVLASEGGGIAYTEVEVQAEVLKDDEDSARSLLGKLAVRSLVTVLQRKARPSVRYMALLRTGAAEADMPLSYQRFLAAFPVFRPSERLVPKIGASLFLAFWIPIMMVMERITKASLRKTDTGNAPMWVISLVRLVVFVMWGYHDFIHAPIWGRGDGYGVKFSRLPNLTSMLFYTFKPGTKATVLEAFVCKFYDSPADALNYRFYERKNIDTITPAIEAGLLDPAHPLLPLLKVWGSLYDDNAEQSCDFCANKGLVKCWPYFGSLKPTEEILETSGIPSTITQHKGLLQSRMIVKGLGPGKDSLCLLHVGAPMLTDVTCRTAAFSACIIRQPTIQK</sequence>